<evidence type="ECO:0000256" key="9">
    <source>
        <dbReference type="ARBA" id="ARBA00023136"/>
    </source>
</evidence>
<comment type="subunit">
    <text evidence="2">Homotrimer.</text>
</comment>
<evidence type="ECO:0000256" key="5">
    <source>
        <dbReference type="ARBA" id="ARBA00022692"/>
    </source>
</evidence>
<dbReference type="SUPFAM" id="SSF56935">
    <property type="entry name" value="Porins"/>
    <property type="match status" value="1"/>
</dbReference>
<dbReference type="GO" id="GO:0015288">
    <property type="term" value="F:porin activity"/>
    <property type="evidence" value="ECO:0007669"/>
    <property type="project" value="UniProtKB-KW"/>
</dbReference>
<feature type="domain" description="Porin" evidence="12">
    <location>
        <begin position="9"/>
        <end position="334"/>
    </location>
</feature>
<dbReference type="PANTHER" id="PTHR34501">
    <property type="entry name" value="PROTEIN YDDL-RELATED"/>
    <property type="match status" value="1"/>
</dbReference>
<dbReference type="KEGG" id="plue:EWM63_24610"/>
<dbReference type="Gene3D" id="2.40.160.10">
    <property type="entry name" value="Porin"/>
    <property type="match status" value="1"/>
</dbReference>
<evidence type="ECO:0000256" key="7">
    <source>
        <dbReference type="ARBA" id="ARBA00023065"/>
    </source>
</evidence>
<reference evidence="13 14" key="1">
    <citation type="submission" date="2019-02" db="EMBL/GenBank/DDBJ databases">
        <title>Draft Genome Sequences of Six Type Strains of the Genus Massilia.</title>
        <authorList>
            <person name="Miess H."/>
            <person name="Frediansyhah A."/>
            <person name="Gross H."/>
        </authorList>
    </citation>
    <scope>NUCLEOTIDE SEQUENCE [LARGE SCALE GENOMIC DNA]</scope>
    <source>
        <strain evidence="13 14">DSM 17473</strain>
    </source>
</reference>
<organism evidence="13 14">
    <name type="scientific">Pseudoduganella lutea</name>
    <dbReference type="NCBI Taxonomy" id="321985"/>
    <lineage>
        <taxon>Bacteria</taxon>
        <taxon>Pseudomonadati</taxon>
        <taxon>Pseudomonadota</taxon>
        <taxon>Betaproteobacteria</taxon>
        <taxon>Burkholderiales</taxon>
        <taxon>Oxalobacteraceae</taxon>
        <taxon>Telluria group</taxon>
        <taxon>Pseudoduganella</taxon>
    </lineage>
</organism>
<keyword evidence="14" id="KW-1185">Reference proteome</keyword>
<keyword evidence="10" id="KW-0998">Cell outer membrane</keyword>
<evidence type="ECO:0000256" key="10">
    <source>
        <dbReference type="ARBA" id="ARBA00023237"/>
    </source>
</evidence>
<evidence type="ECO:0000256" key="8">
    <source>
        <dbReference type="ARBA" id="ARBA00023114"/>
    </source>
</evidence>
<evidence type="ECO:0000313" key="14">
    <source>
        <dbReference type="Proteomes" id="UP000290637"/>
    </source>
</evidence>
<dbReference type="GO" id="GO:0006811">
    <property type="term" value="P:monoatomic ion transport"/>
    <property type="evidence" value="ECO:0007669"/>
    <property type="project" value="UniProtKB-KW"/>
</dbReference>
<keyword evidence="3" id="KW-0813">Transport</keyword>
<sequence length="365" mass="38105">MKSKFWIMAAAMGMGVPLSVMAQSVTLYGVLDTGVEYVNHVGPSGKSLTRVPTITGTFPSRWGIRGSEDLGNGLKTLFVLESGIGMDTGALNQGGRLFGLQAWVGLGGTWGQVSLGRQLTMLLWALQDTDVMGPNIYGIGAFDNYLPNARVDNALAYKGSFSGVTVGATYSLGRDTVNAGPSPSGMNCGGETPSSSRTCRAWSALLAYQATQWGVNAAVDTTRGGPGAFGGLVRADQVDQRITAGGYVRLPNAKLAVNWIRRNNDAIPTPRSDVLAAGLSYDVVPGFNVAGQLSWLRYRGSANKAALLALRGTYALSKRTMVYATSGFIDNDGQLALSVSGGAPGSNTVAGGTQFGTMAGIRHAF</sequence>
<evidence type="ECO:0000256" key="3">
    <source>
        <dbReference type="ARBA" id="ARBA00022448"/>
    </source>
</evidence>
<dbReference type="PANTHER" id="PTHR34501:SF9">
    <property type="entry name" value="MAJOR OUTER MEMBRANE PROTEIN P.IA"/>
    <property type="match status" value="1"/>
</dbReference>
<dbReference type="AlphaFoldDB" id="A0A4P6L4I0"/>
<dbReference type="EMBL" id="CP035913">
    <property type="protein sequence ID" value="QBE65768.1"/>
    <property type="molecule type" value="Genomic_DNA"/>
</dbReference>
<evidence type="ECO:0000313" key="13">
    <source>
        <dbReference type="EMBL" id="QBE65768.1"/>
    </source>
</evidence>
<evidence type="ECO:0000256" key="2">
    <source>
        <dbReference type="ARBA" id="ARBA00011233"/>
    </source>
</evidence>
<name>A0A4P6L4I0_9BURK</name>
<dbReference type="GO" id="GO:0046930">
    <property type="term" value="C:pore complex"/>
    <property type="evidence" value="ECO:0007669"/>
    <property type="project" value="UniProtKB-KW"/>
</dbReference>
<feature type="chain" id="PRO_5020310847" evidence="11">
    <location>
        <begin position="23"/>
        <end position="365"/>
    </location>
</feature>
<comment type="subcellular location">
    <subcellularLocation>
        <location evidence="1">Cell outer membrane</location>
        <topology evidence="1">Multi-pass membrane protein</topology>
    </subcellularLocation>
</comment>
<keyword evidence="8" id="KW-0626">Porin</keyword>
<protein>
    <submittedName>
        <fullName evidence="13">Porin</fullName>
    </submittedName>
</protein>
<dbReference type="InterPro" id="IPR023614">
    <property type="entry name" value="Porin_dom_sf"/>
</dbReference>
<keyword evidence="7" id="KW-0406">Ion transport</keyword>
<evidence type="ECO:0000259" key="12">
    <source>
        <dbReference type="Pfam" id="PF13609"/>
    </source>
</evidence>
<dbReference type="InterPro" id="IPR033900">
    <property type="entry name" value="Gram_neg_porin_domain"/>
</dbReference>
<accession>A0A4P6L4I0</accession>
<dbReference type="RefSeq" id="WP_130188877.1">
    <property type="nucleotide sequence ID" value="NZ_CP035913.1"/>
</dbReference>
<dbReference type="Pfam" id="PF13609">
    <property type="entry name" value="Porin_4"/>
    <property type="match status" value="1"/>
</dbReference>
<keyword evidence="9" id="KW-0472">Membrane</keyword>
<dbReference type="CDD" id="cd00342">
    <property type="entry name" value="gram_neg_porins"/>
    <property type="match status" value="1"/>
</dbReference>
<keyword evidence="5" id="KW-0812">Transmembrane</keyword>
<keyword evidence="4" id="KW-1134">Transmembrane beta strand</keyword>
<dbReference type="GO" id="GO:0009279">
    <property type="term" value="C:cell outer membrane"/>
    <property type="evidence" value="ECO:0007669"/>
    <property type="project" value="UniProtKB-SubCell"/>
</dbReference>
<proteinExistence type="predicted"/>
<evidence type="ECO:0000256" key="1">
    <source>
        <dbReference type="ARBA" id="ARBA00004571"/>
    </source>
</evidence>
<keyword evidence="6 11" id="KW-0732">Signal</keyword>
<evidence type="ECO:0000256" key="6">
    <source>
        <dbReference type="ARBA" id="ARBA00022729"/>
    </source>
</evidence>
<evidence type="ECO:0000256" key="4">
    <source>
        <dbReference type="ARBA" id="ARBA00022452"/>
    </source>
</evidence>
<gene>
    <name evidence="13" type="ORF">EWM63_24610</name>
</gene>
<evidence type="ECO:0000256" key="11">
    <source>
        <dbReference type="SAM" id="SignalP"/>
    </source>
</evidence>
<dbReference type="InterPro" id="IPR050298">
    <property type="entry name" value="Gram-neg_bact_OMP"/>
</dbReference>
<feature type="signal peptide" evidence="11">
    <location>
        <begin position="1"/>
        <end position="22"/>
    </location>
</feature>
<dbReference type="Proteomes" id="UP000290637">
    <property type="component" value="Chromosome"/>
</dbReference>
<dbReference type="OrthoDB" id="8679056at2"/>